<accession>U5MM14</accession>
<keyword evidence="2" id="KW-1185">Reference proteome</keyword>
<evidence type="ECO:0000313" key="2">
    <source>
        <dbReference type="Proteomes" id="UP000017118"/>
    </source>
</evidence>
<dbReference type="HOGENOM" id="CLU_1710080_0_0_9"/>
<dbReference type="eggNOG" id="ENOG502ZU1T">
    <property type="taxonomic scope" value="Bacteria"/>
</dbReference>
<reference evidence="1 2" key="1">
    <citation type="journal article" date="2013" name="Genome Announc.">
        <title>Complete Genome Sequence of the Solvent Producer Clostridium saccharobutylicum NCP262 (DSM 13864).</title>
        <authorList>
            <person name="Poehlein A."/>
            <person name="Hartwich K."/>
            <person name="Krabben P."/>
            <person name="Ehrenreich A."/>
            <person name="Liebl W."/>
            <person name="Durre P."/>
            <person name="Gottschalk G."/>
            <person name="Daniel R."/>
        </authorList>
    </citation>
    <scope>NUCLEOTIDE SEQUENCE [LARGE SCALE GENOMIC DNA]</scope>
    <source>
        <strain evidence="1">DSM 13864</strain>
    </source>
</reference>
<dbReference type="RefSeq" id="WP_022744136.1">
    <property type="nucleotide sequence ID" value="NC_022571.1"/>
</dbReference>
<dbReference type="OrthoDB" id="2081688at2"/>
<protein>
    <submittedName>
        <fullName evidence="1">Uncharacterized protein</fullName>
    </submittedName>
</protein>
<organism evidence="1 2">
    <name type="scientific">Clostridium saccharobutylicum DSM 13864</name>
    <dbReference type="NCBI Taxonomy" id="1345695"/>
    <lineage>
        <taxon>Bacteria</taxon>
        <taxon>Bacillati</taxon>
        <taxon>Bacillota</taxon>
        <taxon>Clostridia</taxon>
        <taxon>Eubacteriales</taxon>
        <taxon>Clostridiaceae</taxon>
        <taxon>Clostridium</taxon>
    </lineage>
</organism>
<dbReference type="GeneID" id="55473373"/>
<dbReference type="AlphaFoldDB" id="U5MM14"/>
<dbReference type="Proteomes" id="UP000017118">
    <property type="component" value="Chromosome"/>
</dbReference>
<sequence length="153" mass="18085">MSFIEKICPKHVEGFIETIDNGDKYKIDDFNEFDKYTFPYEIKCSCTNKIFKIYTDEHPSVVAECSRCGKKIIVYDLKYYPAATKIKKEFPLKEYVSRNGDELFNICVVYEYSDEFEYEDDVEFDKNDISWCTVYGYGIKSKKVFEIISDETT</sequence>
<gene>
    <name evidence="1" type="ORF">CLSA_c08360</name>
</gene>
<dbReference type="EMBL" id="CP006721">
    <property type="protein sequence ID" value="AGX41849.1"/>
    <property type="molecule type" value="Genomic_DNA"/>
</dbReference>
<proteinExistence type="predicted"/>
<evidence type="ECO:0000313" key="1">
    <source>
        <dbReference type="EMBL" id="AGX41849.1"/>
    </source>
</evidence>
<dbReference type="KEGG" id="csb:CLSA_c08360"/>
<name>U5MM14_CLOSA</name>
<dbReference type="PATRIC" id="fig|1345695.10.peg.2974"/>